<evidence type="ECO:0000313" key="7">
    <source>
        <dbReference type="EMBL" id="PJB04171.1"/>
    </source>
</evidence>
<accession>A0A2G9LJN9</accession>
<gene>
    <name evidence="8" type="ORF">CO072_01265</name>
    <name evidence="7" type="ORF">CO124_00885</name>
    <name evidence="3" type="ORF">COS22_00080</name>
    <name evidence="2" type="ORF">COS45_01055</name>
    <name evidence="4" type="ORF">COW47_01430</name>
    <name evidence="1" type="ORF">COW69_00935</name>
    <name evidence="6" type="ORF">COY63_01000</name>
    <name evidence="5" type="ORF">COZ66_00625</name>
</gene>
<reference evidence="9 10" key="1">
    <citation type="submission" date="2017-09" db="EMBL/GenBank/DDBJ databases">
        <title>Depth-based differentiation of microbial function through sediment-hosted aquifers and enrichment of novel symbionts in the deep terrestrial subsurface.</title>
        <authorList>
            <person name="Probst A.J."/>
            <person name="Ladd B."/>
            <person name="Jarett J.K."/>
            <person name="Geller-Mcgrath D.E."/>
            <person name="Sieber C.M.K."/>
            <person name="Emerson J.B."/>
            <person name="Anantharaman K."/>
            <person name="Thomas B.C."/>
            <person name="Malmstrom R."/>
            <person name="Stieglmeier M."/>
            <person name="Klingl A."/>
            <person name="Woyke T."/>
            <person name="Ryan C.M."/>
            <person name="Banfield J.F."/>
        </authorList>
    </citation>
    <scope>NUCLEOTIDE SEQUENCE [LARGE SCALE GENOMIC DNA]</scope>
</reference>
<dbReference type="Proteomes" id="UP000231232">
    <property type="component" value="Unassembled WGS sequence"/>
</dbReference>
<dbReference type="Proteomes" id="UP000228989">
    <property type="component" value="Unassembled WGS sequence"/>
</dbReference>
<evidence type="ECO:0000313" key="10">
    <source>
        <dbReference type="Proteomes" id="UP000228888"/>
    </source>
</evidence>
<reference evidence="1 11" key="2">
    <citation type="submission" date="2017-09" db="EMBL/GenBank/DDBJ databases">
        <title>Depth-based differentiation of microbial function through sediment-hosted aquifers and enrichment of novel symbionts in the deep terrestrial subsurface.</title>
        <authorList>
            <person name="Probst A.J."/>
            <person name="Ladd B."/>
            <person name="Jarett J.K."/>
            <person name="Geller-Mcgrath D.E."/>
            <person name="Sieber C.M."/>
            <person name="Emerson J.B."/>
            <person name="Anantharaman K."/>
            <person name="Thomas B.C."/>
            <person name="Malmstrom R."/>
            <person name="Stieglmeier M."/>
            <person name="Klingl A."/>
            <person name="Woyke T."/>
            <person name="Ryan C.M."/>
            <person name="Banfield J.F."/>
        </authorList>
    </citation>
    <scope>NUCLEOTIDE SEQUENCE [LARGE SCALE GENOMIC DNA]</scope>
    <source>
        <strain evidence="3">CG02_land_8_20_14_3_00_31_209</strain>
        <strain evidence="2">CG03_land_8_20_14_0_80_31_114</strain>
        <strain evidence="4">CG17_big_fil_post_rev_8_21_14_2_50_31_73</strain>
        <strain evidence="1">CG18_big_fil_WC_8_21_14_2_50_31_19</strain>
        <strain evidence="6">CG_4_10_14_0_8_um_filter_31_133</strain>
        <strain evidence="5">CG_4_8_14_3_um_filter</strain>
        <strain evidence="8">CG_4_9_14_0_8_um_filter_31_21</strain>
        <strain evidence="7">CG_4_9_14_3_um_filter_31_125</strain>
    </source>
</reference>
<evidence type="ECO:0000313" key="3">
    <source>
        <dbReference type="EMBL" id="PIV46663.1"/>
    </source>
</evidence>
<evidence type="ECO:0000313" key="8">
    <source>
        <dbReference type="EMBL" id="PJC01456.1"/>
    </source>
</evidence>
<name>A0A2G9LJN9_HUBC1</name>
<evidence type="ECO:0000313" key="6">
    <source>
        <dbReference type="EMBL" id="PIY99896.1"/>
    </source>
</evidence>
<dbReference type="Proteomes" id="UP000228888">
    <property type="component" value="Unassembled WGS sequence"/>
</dbReference>
<dbReference type="EMBL" id="PFSX01000029">
    <property type="protein sequence ID" value="PJC01456.1"/>
    <property type="molecule type" value="Genomic_DNA"/>
</dbReference>
<dbReference type="EMBL" id="PCUF01000008">
    <property type="protein sequence ID" value="PIN66682.1"/>
    <property type="molecule type" value="Genomic_DNA"/>
</dbReference>
<evidence type="ECO:0000313" key="2">
    <source>
        <dbReference type="EMBL" id="PIV13776.1"/>
    </source>
</evidence>
<accession>A0A2H9MNV1</accession>
<dbReference type="EMBL" id="PFFF01000033">
    <property type="protein sequence ID" value="PIV89704.1"/>
    <property type="molecule type" value="Genomic_DNA"/>
</dbReference>
<dbReference type="Proteomes" id="UP000229789">
    <property type="component" value="Unassembled WGS sequence"/>
</dbReference>
<dbReference type="Proteomes" id="UP000230713">
    <property type="component" value="Unassembled WGS sequence"/>
</dbReference>
<evidence type="ECO:0000313" key="5">
    <source>
        <dbReference type="EMBL" id="PIX28208.1"/>
    </source>
</evidence>
<dbReference type="EMBL" id="PFUW01000016">
    <property type="protein sequence ID" value="PJB04171.1"/>
    <property type="molecule type" value="Genomic_DNA"/>
</dbReference>
<dbReference type="EMBL" id="PETW01000001">
    <property type="protein sequence ID" value="PIV46663.1"/>
    <property type="molecule type" value="Genomic_DNA"/>
</dbReference>
<protein>
    <submittedName>
        <fullName evidence="1">Uncharacterized protein</fullName>
    </submittedName>
</protein>
<dbReference type="EMBL" id="PFIH01000020">
    <property type="protein sequence ID" value="PIX28208.1"/>
    <property type="molecule type" value="Genomic_DNA"/>
</dbReference>
<proteinExistence type="predicted"/>
<dbReference type="AlphaFoldDB" id="A0A2G9LJN9"/>
<comment type="caution">
    <text evidence="1">The sequence shown here is derived from an EMBL/GenBank/DDBJ whole genome shotgun (WGS) entry which is preliminary data.</text>
</comment>
<dbReference type="Proteomes" id="UP000230477">
    <property type="component" value="Unassembled WGS sequence"/>
</dbReference>
<organism evidence="1 11">
    <name type="scientific">Huberarchaeum crystalense</name>
    <dbReference type="NCBI Taxonomy" id="2014257"/>
    <lineage>
        <taxon>Archaea</taxon>
        <taxon>Candidatus Huberarchaeota</taxon>
        <taxon>Candidatus Huberarchaeia</taxon>
        <taxon>Candidatus Huberarchaeales</taxon>
        <taxon>Candidatus Huberarchaeaceae</taxon>
        <taxon>Candidatus Huberarchaeum</taxon>
    </lineage>
</organism>
<accession>A0A2H9P8S0</accession>
<dbReference type="Proteomes" id="UP000228874">
    <property type="component" value="Unassembled WGS sequence"/>
</dbReference>
<evidence type="ECO:0000313" key="1">
    <source>
        <dbReference type="EMBL" id="PIN66682.1"/>
    </source>
</evidence>
<dbReference type="Proteomes" id="UP000231449">
    <property type="component" value="Unassembled WGS sequence"/>
</dbReference>
<evidence type="ECO:0000313" key="11">
    <source>
        <dbReference type="Proteomes" id="UP000229789"/>
    </source>
</evidence>
<accession>A0A2H9N2S6</accession>
<accession>A0A2H9M2C1</accession>
<evidence type="ECO:0000313" key="4">
    <source>
        <dbReference type="EMBL" id="PIV89704.1"/>
    </source>
</evidence>
<dbReference type="EMBL" id="PFMG01000023">
    <property type="protein sequence ID" value="PIY99896.1"/>
    <property type="molecule type" value="Genomic_DNA"/>
</dbReference>
<dbReference type="EMBL" id="PEUT01000026">
    <property type="protein sequence ID" value="PIV13776.1"/>
    <property type="molecule type" value="Genomic_DNA"/>
</dbReference>
<sequence length="144" mass="16917">MGFDLFKKEEKKEDENIALFSRQISDVSRRLMLLESRIKAISDKQNELSKTIFEQTNSLEKQLAVLTEQAKSNRSKTNILEQKQNYLEKYLHILAPKTDMMVLRAKINLLNPMYLISKEEIKMMINEKIANQEKIDAHQQTKSE</sequence>
<accession>A0A2H9RD35</accession>
<accession>A0A2H9M850</accession>
<accession>A0A2H9QSI1</accession>
<evidence type="ECO:0000313" key="9">
    <source>
        <dbReference type="Proteomes" id="UP000228874"/>
    </source>
</evidence>